<evidence type="ECO:0000313" key="2">
    <source>
        <dbReference type="Proteomes" id="UP001157910"/>
    </source>
</evidence>
<dbReference type="RefSeq" id="WP_283407255.1">
    <property type="nucleotide sequence ID" value="NZ_FXUI01000030.1"/>
</dbReference>
<proteinExistence type="predicted"/>
<accession>A0ABY1QZY7</accession>
<protein>
    <submittedName>
        <fullName evidence="1">Uncharacterized protein</fullName>
    </submittedName>
</protein>
<keyword evidence="2" id="KW-1185">Reference proteome</keyword>
<dbReference type="Proteomes" id="UP001157910">
    <property type="component" value="Unassembled WGS sequence"/>
</dbReference>
<organism evidence="1 2">
    <name type="scientific">Novosphingobium panipatense</name>
    <dbReference type="NCBI Taxonomy" id="428991"/>
    <lineage>
        <taxon>Bacteria</taxon>
        <taxon>Pseudomonadati</taxon>
        <taxon>Pseudomonadota</taxon>
        <taxon>Alphaproteobacteria</taxon>
        <taxon>Sphingomonadales</taxon>
        <taxon>Sphingomonadaceae</taxon>
        <taxon>Novosphingobium</taxon>
    </lineage>
</organism>
<reference evidence="1 2" key="1">
    <citation type="submission" date="2017-05" db="EMBL/GenBank/DDBJ databases">
        <authorList>
            <person name="Varghese N."/>
            <person name="Submissions S."/>
        </authorList>
    </citation>
    <scope>NUCLEOTIDE SEQUENCE [LARGE SCALE GENOMIC DNA]</scope>
    <source>
        <strain evidence="1 2">SM16</strain>
    </source>
</reference>
<gene>
    <name evidence="1" type="ORF">SAMN06296065_13013</name>
</gene>
<comment type="caution">
    <text evidence="1">The sequence shown here is derived from an EMBL/GenBank/DDBJ whole genome shotgun (WGS) entry which is preliminary data.</text>
</comment>
<sequence length="95" mass="9802">MATTIEKTFATRADAERAVEHLVQAFGIDRTDIFVAAAAAENTAGEKPSGGDAPAPLEEGRSDAALTGAITVSVDVNDATKEEAIRRELDSSALG</sequence>
<name>A0ABY1QZY7_9SPHN</name>
<evidence type="ECO:0000313" key="1">
    <source>
        <dbReference type="EMBL" id="SMP82859.1"/>
    </source>
</evidence>
<dbReference type="EMBL" id="FXUI01000030">
    <property type="protein sequence ID" value="SMP82859.1"/>
    <property type="molecule type" value="Genomic_DNA"/>
</dbReference>